<organism evidence="1 2">
    <name type="scientific">Blastocystis sp. subtype 1 (strain ATCC 50177 / NandII)</name>
    <dbReference type="NCBI Taxonomy" id="478820"/>
    <lineage>
        <taxon>Eukaryota</taxon>
        <taxon>Sar</taxon>
        <taxon>Stramenopiles</taxon>
        <taxon>Bigyra</taxon>
        <taxon>Opalozoa</taxon>
        <taxon>Opalinata</taxon>
        <taxon>Blastocystidae</taxon>
        <taxon>Blastocystis</taxon>
    </lineage>
</organism>
<evidence type="ECO:0000313" key="2">
    <source>
        <dbReference type="Proteomes" id="UP000078348"/>
    </source>
</evidence>
<dbReference type="OrthoDB" id="196745at2759"/>
<reference evidence="1 2" key="1">
    <citation type="submission" date="2016-05" db="EMBL/GenBank/DDBJ databases">
        <title>Nuclear genome of Blastocystis sp. subtype 1 NandII.</title>
        <authorList>
            <person name="Gentekaki E."/>
            <person name="Curtis B."/>
            <person name="Stairs C."/>
            <person name="Eme L."/>
            <person name="Herman E."/>
            <person name="Klimes V."/>
            <person name="Arias M.C."/>
            <person name="Elias M."/>
            <person name="Hilliou F."/>
            <person name="Klute M."/>
            <person name="Malik S.-B."/>
            <person name="Pightling A."/>
            <person name="Rachubinski R."/>
            <person name="Salas D."/>
            <person name="Schlacht A."/>
            <person name="Suga H."/>
            <person name="Archibald J."/>
            <person name="Ball S.G."/>
            <person name="Clark G."/>
            <person name="Dacks J."/>
            <person name="Van Der Giezen M."/>
            <person name="Tsaousis A."/>
            <person name="Roger A."/>
        </authorList>
    </citation>
    <scope>NUCLEOTIDE SEQUENCE [LARGE SCALE GENOMIC DNA]</scope>
    <source>
        <strain evidence="2">ATCC 50177 / NandII</strain>
    </source>
</reference>
<comment type="caution">
    <text evidence="1">The sequence shown here is derived from an EMBL/GenBank/DDBJ whole genome shotgun (WGS) entry which is preliminary data.</text>
</comment>
<dbReference type="AlphaFoldDB" id="A0A196S786"/>
<name>A0A196S786_BLAHN</name>
<keyword evidence="2" id="KW-1185">Reference proteome</keyword>
<gene>
    <name evidence="1" type="ORF">AV274_6462</name>
</gene>
<dbReference type="Proteomes" id="UP000078348">
    <property type="component" value="Unassembled WGS sequence"/>
</dbReference>
<proteinExistence type="predicted"/>
<dbReference type="EMBL" id="LXWW01000577">
    <property type="protein sequence ID" value="OAO11849.1"/>
    <property type="molecule type" value="Genomic_DNA"/>
</dbReference>
<protein>
    <submittedName>
        <fullName evidence="1">Uncharacterized protein</fullName>
    </submittedName>
</protein>
<evidence type="ECO:0000313" key="1">
    <source>
        <dbReference type="EMBL" id="OAO11849.1"/>
    </source>
</evidence>
<sequence>MNTQNQKKKILIKTSYQYLVRAKLYGVVTLNCLEGMMNELDELIPVDMEKDNIDTFSEELRRFQNGQVMPTSHGDYLDRAVKSLSKEMNLQVPVELVNSAAVKNLIVNILVCSQGDDRRQYLEWLEQPNEMIGKSARFEQLVNHACIIFYKKQATNVSEDSVNFIRRSIHELLRSKPTKDQLHTQLMSSNGVLGHSIDMVSSSYEYVDNGMYVSAQQQEESRYLHNDVIQNLRQVTEKEIDMVVQTQIPVKSGEHITI</sequence>
<accession>A0A196S786</accession>